<organism evidence="11">
    <name type="scientific">Schistocephalus solidus</name>
    <name type="common">Tapeworm</name>
    <dbReference type="NCBI Taxonomy" id="70667"/>
    <lineage>
        <taxon>Eukaryota</taxon>
        <taxon>Metazoa</taxon>
        <taxon>Spiralia</taxon>
        <taxon>Lophotrochozoa</taxon>
        <taxon>Platyhelminthes</taxon>
        <taxon>Cestoda</taxon>
        <taxon>Eucestoda</taxon>
        <taxon>Diphyllobothriidea</taxon>
        <taxon>Diphyllobothriidae</taxon>
        <taxon>Schistocephalus</taxon>
    </lineage>
</organism>
<feature type="domain" description="C2H2-type" evidence="8">
    <location>
        <begin position="172"/>
        <end position="194"/>
    </location>
</feature>
<dbReference type="AlphaFoldDB" id="A0A183SQD5"/>
<evidence type="ECO:0000256" key="5">
    <source>
        <dbReference type="ARBA" id="ARBA00022833"/>
    </source>
</evidence>
<dbReference type="InterPro" id="IPR050527">
    <property type="entry name" value="Snail/Krueppel_Znf"/>
</dbReference>
<dbReference type="SUPFAM" id="SSF57667">
    <property type="entry name" value="beta-beta-alpha zinc fingers"/>
    <property type="match status" value="2"/>
</dbReference>
<dbReference type="Pfam" id="PF00096">
    <property type="entry name" value="zf-C2H2"/>
    <property type="match status" value="2"/>
</dbReference>
<dbReference type="STRING" id="70667.A0A183SQD5"/>
<dbReference type="PROSITE" id="PS50157">
    <property type="entry name" value="ZINC_FINGER_C2H2_2"/>
    <property type="match status" value="3"/>
</dbReference>
<proteinExistence type="predicted"/>
<dbReference type="PROSITE" id="PS00028">
    <property type="entry name" value="ZINC_FINGER_C2H2_1"/>
    <property type="match status" value="3"/>
</dbReference>
<dbReference type="GO" id="GO:0008270">
    <property type="term" value="F:zinc ion binding"/>
    <property type="evidence" value="ECO:0007669"/>
    <property type="project" value="UniProtKB-KW"/>
</dbReference>
<keyword evidence="3" id="KW-0677">Repeat</keyword>
<keyword evidence="2" id="KW-0479">Metal-binding</keyword>
<sequence length="282" mass="30985">MDEVMSGHQVDLELLQRFFQSVLGASFLTSLSAGTRSDVSVEKSFGKSLVVHSYQLAAPSQLHLPQHGVDAEDSGPLQDFHVRDSVLLSQLNLTNILPYVITVSAPVTHITTTKTALAFTTTISDVDSLLNCPQCDRTFISRIGLVGHFQIHRTETGEPVPGAPTHSRDRHLHCPYCPRAFTHHMGLFSHIRIHDSGIHHNANNIDTPCTPFAPAILITTATTTTMNHIAPESSNFSCPQCTRNFNSRIGLVGHLRIHRTEAGKTVPGVPTYSLHARLHCFH</sequence>
<dbReference type="SMART" id="SM00355">
    <property type="entry name" value="ZnF_C2H2"/>
    <property type="match status" value="3"/>
</dbReference>
<dbReference type="OrthoDB" id="6321283at2759"/>
<gene>
    <name evidence="9" type="ORF">SSLN_LOCUS6433</name>
</gene>
<evidence type="ECO:0000313" key="10">
    <source>
        <dbReference type="Proteomes" id="UP000275846"/>
    </source>
</evidence>
<evidence type="ECO:0000256" key="1">
    <source>
        <dbReference type="ARBA" id="ARBA00004123"/>
    </source>
</evidence>
<evidence type="ECO:0000256" key="6">
    <source>
        <dbReference type="ARBA" id="ARBA00023242"/>
    </source>
</evidence>
<dbReference type="InterPro" id="IPR036236">
    <property type="entry name" value="Znf_C2H2_sf"/>
</dbReference>
<dbReference type="EMBL" id="UYSU01033688">
    <property type="protein sequence ID" value="VDL92818.1"/>
    <property type="molecule type" value="Genomic_DNA"/>
</dbReference>
<evidence type="ECO:0000259" key="8">
    <source>
        <dbReference type="PROSITE" id="PS50157"/>
    </source>
</evidence>
<dbReference type="PANTHER" id="PTHR24388">
    <property type="entry name" value="ZINC FINGER PROTEIN"/>
    <property type="match status" value="1"/>
</dbReference>
<accession>A0A183SQD5</accession>
<keyword evidence="4 7" id="KW-0863">Zinc-finger</keyword>
<feature type="domain" description="C2H2-type" evidence="8">
    <location>
        <begin position="130"/>
        <end position="157"/>
    </location>
</feature>
<keyword evidence="6" id="KW-0539">Nucleus</keyword>
<evidence type="ECO:0000313" key="9">
    <source>
        <dbReference type="EMBL" id="VDL92818.1"/>
    </source>
</evidence>
<name>A0A183SQD5_SCHSO</name>
<dbReference type="Gene3D" id="3.30.160.60">
    <property type="entry name" value="Classic Zinc Finger"/>
    <property type="match status" value="1"/>
</dbReference>
<dbReference type="GO" id="GO:0005634">
    <property type="term" value="C:nucleus"/>
    <property type="evidence" value="ECO:0007669"/>
    <property type="project" value="UniProtKB-SubCell"/>
</dbReference>
<evidence type="ECO:0000256" key="3">
    <source>
        <dbReference type="ARBA" id="ARBA00022737"/>
    </source>
</evidence>
<dbReference type="PANTHER" id="PTHR24388:SF54">
    <property type="entry name" value="PROTEIN ESCARGOT"/>
    <property type="match status" value="1"/>
</dbReference>
<dbReference type="GO" id="GO:0000981">
    <property type="term" value="F:DNA-binding transcription factor activity, RNA polymerase II-specific"/>
    <property type="evidence" value="ECO:0007669"/>
    <property type="project" value="TreeGrafter"/>
</dbReference>
<feature type="domain" description="C2H2-type" evidence="8">
    <location>
        <begin position="236"/>
        <end position="263"/>
    </location>
</feature>
<reference evidence="9 10" key="2">
    <citation type="submission" date="2018-11" db="EMBL/GenBank/DDBJ databases">
        <authorList>
            <consortium name="Pathogen Informatics"/>
        </authorList>
    </citation>
    <scope>NUCLEOTIDE SEQUENCE [LARGE SCALE GENOMIC DNA]</scope>
    <source>
        <strain evidence="9 10">NST_G2</strain>
    </source>
</reference>
<evidence type="ECO:0000256" key="7">
    <source>
        <dbReference type="PROSITE-ProRule" id="PRU00042"/>
    </source>
</evidence>
<dbReference type="GO" id="GO:0000978">
    <property type="term" value="F:RNA polymerase II cis-regulatory region sequence-specific DNA binding"/>
    <property type="evidence" value="ECO:0007669"/>
    <property type="project" value="TreeGrafter"/>
</dbReference>
<evidence type="ECO:0000313" key="11">
    <source>
        <dbReference type="WBParaSite" id="SSLN_0000663501-mRNA-1"/>
    </source>
</evidence>
<keyword evidence="5" id="KW-0862">Zinc</keyword>
<evidence type="ECO:0000256" key="4">
    <source>
        <dbReference type="ARBA" id="ARBA00022771"/>
    </source>
</evidence>
<dbReference type="InterPro" id="IPR013087">
    <property type="entry name" value="Znf_C2H2_type"/>
</dbReference>
<dbReference type="WBParaSite" id="SSLN_0000663501-mRNA-1">
    <property type="protein sequence ID" value="SSLN_0000663501-mRNA-1"/>
    <property type="gene ID" value="SSLN_0000663501"/>
</dbReference>
<dbReference type="Proteomes" id="UP000275846">
    <property type="component" value="Unassembled WGS sequence"/>
</dbReference>
<protein>
    <submittedName>
        <fullName evidence="11">C2H2-type domain-containing protein</fullName>
    </submittedName>
</protein>
<comment type="subcellular location">
    <subcellularLocation>
        <location evidence="1">Nucleus</location>
    </subcellularLocation>
</comment>
<evidence type="ECO:0000256" key="2">
    <source>
        <dbReference type="ARBA" id="ARBA00022723"/>
    </source>
</evidence>
<keyword evidence="10" id="KW-1185">Reference proteome</keyword>
<reference evidence="11" key="1">
    <citation type="submission" date="2016-06" db="UniProtKB">
        <authorList>
            <consortium name="WormBaseParasite"/>
        </authorList>
    </citation>
    <scope>IDENTIFICATION</scope>
</reference>